<dbReference type="PANTHER" id="PTHR30295">
    <property type="entry name" value="BACTERIOFERRITIN"/>
    <property type="match status" value="1"/>
</dbReference>
<dbReference type="InterPro" id="IPR012347">
    <property type="entry name" value="Ferritin-like"/>
</dbReference>
<keyword evidence="3 7" id="KW-0409">Iron storage</keyword>
<evidence type="ECO:0000256" key="7">
    <source>
        <dbReference type="PIRNR" id="PIRNR002560"/>
    </source>
</evidence>
<evidence type="ECO:0000256" key="4">
    <source>
        <dbReference type="ARBA" id="ARBA00022617"/>
    </source>
</evidence>
<dbReference type="InterPro" id="IPR009078">
    <property type="entry name" value="Ferritin-like_SF"/>
</dbReference>
<dbReference type="PIRSF" id="PIRSF002560">
    <property type="entry name" value="Bacterioferritin"/>
    <property type="match status" value="1"/>
</dbReference>
<comment type="function">
    <text evidence="8">Iron-storage protein.</text>
</comment>
<proteinExistence type="inferred from homology"/>
<evidence type="ECO:0000259" key="9">
    <source>
        <dbReference type="PROSITE" id="PS50905"/>
    </source>
</evidence>
<dbReference type="RefSeq" id="WP_189354720.1">
    <property type="nucleotide sequence ID" value="NZ_BMYP01000055.1"/>
</dbReference>
<dbReference type="NCBIfam" id="TIGR00754">
    <property type="entry name" value="bfr"/>
    <property type="match status" value="1"/>
</dbReference>
<dbReference type="SUPFAM" id="SSF47240">
    <property type="entry name" value="Ferritin-like"/>
    <property type="match status" value="1"/>
</dbReference>
<sequence>MQGDPQVLSYLDRYLSIELTGYKQYLLHAGLCRDAGLNKLADKQHAYSEEEFSHSGRLLARLLFLQGVPGMQDVRQIEVKTEVEAQLQLDQALVSQAIDLLREAVACCTTVGDAVSRELFQEMLADEEQHLHWASTQLALLGKMGAANYLQSQM</sequence>
<dbReference type="InterPro" id="IPR008331">
    <property type="entry name" value="Ferritin_DPS_dom"/>
</dbReference>
<evidence type="ECO:0000256" key="5">
    <source>
        <dbReference type="ARBA" id="ARBA00022723"/>
    </source>
</evidence>
<feature type="domain" description="Ferritin-like diiron" evidence="9">
    <location>
        <begin position="1"/>
        <end position="145"/>
    </location>
</feature>
<gene>
    <name evidence="10" type="ORF">GCM10011419_27970</name>
</gene>
<protein>
    <recommendedName>
        <fullName evidence="7 8">Bacterioferritin</fullName>
    </recommendedName>
</protein>
<comment type="similarity">
    <text evidence="2 7 8">Belongs to the bacterioferritin family.</text>
</comment>
<accession>A0ABQ3HEP0</accession>
<evidence type="ECO:0000256" key="6">
    <source>
        <dbReference type="ARBA" id="ARBA00023004"/>
    </source>
</evidence>
<dbReference type="EMBL" id="BMYP01000055">
    <property type="protein sequence ID" value="GHD81650.1"/>
    <property type="molecule type" value="Genomic_DNA"/>
</dbReference>
<dbReference type="PRINTS" id="PR00601">
    <property type="entry name" value="BACFERRITIN"/>
</dbReference>
<dbReference type="Pfam" id="PF00210">
    <property type="entry name" value="Ferritin"/>
    <property type="match status" value="1"/>
</dbReference>
<dbReference type="PROSITE" id="PS50905">
    <property type="entry name" value="FERRITIN_LIKE"/>
    <property type="match status" value="1"/>
</dbReference>
<dbReference type="Proteomes" id="UP000662678">
    <property type="component" value="Unassembled WGS sequence"/>
</dbReference>
<dbReference type="PROSITE" id="PS00549">
    <property type="entry name" value="BACTERIOFERRITIN"/>
    <property type="match status" value="1"/>
</dbReference>
<evidence type="ECO:0000313" key="10">
    <source>
        <dbReference type="EMBL" id="GHD81650.1"/>
    </source>
</evidence>
<evidence type="ECO:0000256" key="1">
    <source>
        <dbReference type="ARBA" id="ARBA00001970"/>
    </source>
</evidence>
<evidence type="ECO:0000256" key="8">
    <source>
        <dbReference type="RuleBase" id="RU000623"/>
    </source>
</evidence>
<reference evidence="11" key="1">
    <citation type="journal article" date="2019" name="Int. J. Syst. Evol. Microbiol.">
        <title>The Global Catalogue of Microorganisms (GCM) 10K type strain sequencing project: providing services to taxonomists for standard genome sequencing and annotation.</title>
        <authorList>
            <consortium name="The Broad Institute Genomics Platform"/>
            <consortium name="The Broad Institute Genome Sequencing Center for Infectious Disease"/>
            <person name="Wu L."/>
            <person name="Ma J."/>
        </authorList>
    </citation>
    <scope>NUCLEOTIDE SEQUENCE [LARGE SCALE GENOMIC DNA]</scope>
    <source>
        <strain evidence="11">KCTC 23713</strain>
    </source>
</reference>
<evidence type="ECO:0000256" key="3">
    <source>
        <dbReference type="ARBA" id="ARBA00022434"/>
    </source>
</evidence>
<name>A0ABQ3HEP0_9NEIS</name>
<evidence type="ECO:0000256" key="2">
    <source>
        <dbReference type="ARBA" id="ARBA00008093"/>
    </source>
</evidence>
<organism evidence="10 11">
    <name type="scientific">Vogesella fluminis</name>
    <dbReference type="NCBI Taxonomy" id="1069161"/>
    <lineage>
        <taxon>Bacteria</taxon>
        <taxon>Pseudomonadati</taxon>
        <taxon>Pseudomonadota</taxon>
        <taxon>Betaproteobacteria</taxon>
        <taxon>Neisseriales</taxon>
        <taxon>Chromobacteriaceae</taxon>
        <taxon>Vogesella</taxon>
    </lineage>
</organism>
<keyword evidence="4 8" id="KW-0349">Heme</keyword>
<dbReference type="InterPro" id="IPR009040">
    <property type="entry name" value="Ferritin-like_diiron"/>
</dbReference>
<comment type="cofactor">
    <cofactor evidence="1">
        <name>heme b</name>
        <dbReference type="ChEBI" id="CHEBI:60344"/>
    </cofactor>
</comment>
<comment type="caution">
    <text evidence="10">The sequence shown here is derived from an EMBL/GenBank/DDBJ whole genome shotgun (WGS) entry which is preliminary data.</text>
</comment>
<evidence type="ECO:0000313" key="11">
    <source>
        <dbReference type="Proteomes" id="UP000662678"/>
    </source>
</evidence>
<dbReference type="InterPro" id="IPR002024">
    <property type="entry name" value="Bacterioferritin"/>
</dbReference>
<dbReference type="PANTHER" id="PTHR30295:SF0">
    <property type="entry name" value="BACTERIOFERRITIN"/>
    <property type="match status" value="1"/>
</dbReference>
<keyword evidence="5 7" id="KW-0479">Metal-binding</keyword>
<keyword evidence="6 7" id="KW-0408">Iron</keyword>
<dbReference type="CDD" id="cd00907">
    <property type="entry name" value="Bacterioferritin"/>
    <property type="match status" value="1"/>
</dbReference>
<dbReference type="Gene3D" id="1.20.1260.10">
    <property type="match status" value="1"/>
</dbReference>
<keyword evidence="11" id="KW-1185">Reference proteome</keyword>